<keyword evidence="2" id="KW-0732">Signal</keyword>
<dbReference type="EMBL" id="KZ679012">
    <property type="protein sequence ID" value="PSS16543.1"/>
    <property type="molecule type" value="Genomic_DNA"/>
</dbReference>
<dbReference type="GeneID" id="36575646"/>
<dbReference type="InParanoid" id="A0A2T3AZK8"/>
<proteinExistence type="predicted"/>
<keyword evidence="4" id="KW-1185">Reference proteome</keyword>
<evidence type="ECO:0000313" key="4">
    <source>
        <dbReference type="Proteomes" id="UP000241818"/>
    </source>
</evidence>
<feature type="chain" id="PRO_5015499413" evidence="2">
    <location>
        <begin position="20"/>
        <end position="326"/>
    </location>
</feature>
<evidence type="ECO:0000313" key="3">
    <source>
        <dbReference type="EMBL" id="PSS16543.1"/>
    </source>
</evidence>
<dbReference type="RefSeq" id="XP_024720051.1">
    <property type="nucleotide sequence ID" value="XM_024867565.1"/>
</dbReference>
<dbReference type="AlphaFoldDB" id="A0A2T3AZK8"/>
<evidence type="ECO:0000256" key="2">
    <source>
        <dbReference type="SAM" id="SignalP"/>
    </source>
</evidence>
<keyword evidence="1" id="KW-0472">Membrane</keyword>
<feature type="signal peptide" evidence="2">
    <location>
        <begin position="1"/>
        <end position="19"/>
    </location>
</feature>
<protein>
    <submittedName>
        <fullName evidence="3">Uncharacterized protein</fullName>
    </submittedName>
</protein>
<feature type="transmembrane region" description="Helical" evidence="1">
    <location>
        <begin position="277"/>
        <end position="302"/>
    </location>
</feature>
<organism evidence="3 4">
    <name type="scientific">Amorphotheca resinae ATCC 22711</name>
    <dbReference type="NCBI Taxonomy" id="857342"/>
    <lineage>
        <taxon>Eukaryota</taxon>
        <taxon>Fungi</taxon>
        <taxon>Dikarya</taxon>
        <taxon>Ascomycota</taxon>
        <taxon>Pezizomycotina</taxon>
        <taxon>Leotiomycetes</taxon>
        <taxon>Helotiales</taxon>
        <taxon>Amorphothecaceae</taxon>
        <taxon>Amorphotheca</taxon>
    </lineage>
</organism>
<evidence type="ECO:0000256" key="1">
    <source>
        <dbReference type="SAM" id="Phobius"/>
    </source>
</evidence>
<accession>A0A2T3AZK8</accession>
<keyword evidence="1" id="KW-1133">Transmembrane helix</keyword>
<gene>
    <name evidence="3" type="ORF">M430DRAFT_42558</name>
</gene>
<name>A0A2T3AZK8_AMORE</name>
<reference evidence="3 4" key="1">
    <citation type="journal article" date="2018" name="New Phytol.">
        <title>Comparative genomics and transcriptomics depict ericoid mycorrhizal fungi as versatile saprotrophs and plant mutualists.</title>
        <authorList>
            <person name="Martino E."/>
            <person name="Morin E."/>
            <person name="Grelet G.A."/>
            <person name="Kuo A."/>
            <person name="Kohler A."/>
            <person name="Daghino S."/>
            <person name="Barry K.W."/>
            <person name="Cichocki N."/>
            <person name="Clum A."/>
            <person name="Dockter R.B."/>
            <person name="Hainaut M."/>
            <person name="Kuo R.C."/>
            <person name="LaButti K."/>
            <person name="Lindahl B.D."/>
            <person name="Lindquist E.A."/>
            <person name="Lipzen A."/>
            <person name="Khouja H.R."/>
            <person name="Magnuson J."/>
            <person name="Murat C."/>
            <person name="Ohm R.A."/>
            <person name="Singer S.W."/>
            <person name="Spatafora J.W."/>
            <person name="Wang M."/>
            <person name="Veneault-Fourrey C."/>
            <person name="Henrissat B."/>
            <person name="Grigoriev I.V."/>
            <person name="Martin F.M."/>
            <person name="Perotto S."/>
        </authorList>
    </citation>
    <scope>NUCLEOTIDE SEQUENCE [LARGE SCALE GENOMIC DNA]</scope>
    <source>
        <strain evidence="3 4">ATCC 22711</strain>
    </source>
</reference>
<dbReference type="STRING" id="857342.A0A2T3AZK8"/>
<dbReference type="Proteomes" id="UP000241818">
    <property type="component" value="Unassembled WGS sequence"/>
</dbReference>
<keyword evidence="1" id="KW-0812">Transmembrane</keyword>
<sequence>MMMWVSTLSSLLLLSPVYADILGDAAQYIRRDGSVEAKMRRYVDSIVEPMERRQSATSTTTGLNTTSNLNMTQWDAQTMAACTSALETLNGVADNPSGMAACYNLPYWDNSTGVFQADLRLFMISPPSGTFANISTQNVKVGLSYDGATVSAVNTSSLTRRRDEISLISWPRNEMDRRESPAPVMAQSYSFVGQISQSFLGSNISTIKKVLVPVVTLSAVDPQGQPVNTSLPSTDATFVNGVFSKQVAITKASVVPPMQTLVVASDAPFVVPGLHILIFPIGGIITGIWAVLFISTVAYGTIGRLQFKDHYRRRAARAAKAGLARI</sequence>
<dbReference type="OrthoDB" id="2596908at2759"/>